<accession>C0XLR7</accession>
<dbReference type="HOGENOM" id="CLU_3235115_0_0_9"/>
<evidence type="ECO:0000313" key="2">
    <source>
        <dbReference type="Proteomes" id="UP000003752"/>
    </source>
</evidence>
<name>C0XLR7_LENH9</name>
<organism evidence="1 2">
    <name type="scientific">Lentilactobacillus hilgardii (strain ATCC 8290 / DSM 20176 / CCUG 30140 / JCM 1155 / KCTC 3500 / NBRC 15886 / NCIMB 8040 / NRRL B-1843 / 9)</name>
    <dbReference type="NCBI Taxonomy" id="1423757"/>
    <lineage>
        <taxon>Bacteria</taxon>
        <taxon>Bacillati</taxon>
        <taxon>Bacillota</taxon>
        <taxon>Bacilli</taxon>
        <taxon>Lactobacillales</taxon>
        <taxon>Lactobacillaceae</taxon>
        <taxon>Lentilactobacillus</taxon>
    </lineage>
</organism>
<keyword evidence="2" id="KW-1185">Reference proteome</keyword>
<comment type="caution">
    <text evidence="1">The sequence shown here is derived from an EMBL/GenBank/DDBJ whole genome shotgun (WGS) entry which is preliminary data.</text>
</comment>
<dbReference type="AlphaFoldDB" id="C0XLR7"/>
<evidence type="ECO:0000313" key="1">
    <source>
        <dbReference type="EMBL" id="EEI23680.1"/>
    </source>
</evidence>
<reference evidence="1 2" key="1">
    <citation type="submission" date="2009-01" db="EMBL/GenBank/DDBJ databases">
        <authorList>
            <person name="Qin X."/>
            <person name="Bachman B."/>
            <person name="Battles P."/>
            <person name="Bell A."/>
            <person name="Bess C."/>
            <person name="Bickham C."/>
            <person name="Chaboub L."/>
            <person name="Chen D."/>
            <person name="Coyle M."/>
            <person name="Deiros D.R."/>
            <person name="Dinh H."/>
            <person name="Forbes L."/>
            <person name="Fowler G."/>
            <person name="Francisco L."/>
            <person name="Fu Q."/>
            <person name="Gubbala S."/>
            <person name="Hale W."/>
            <person name="Han Y."/>
            <person name="Hemphill L."/>
            <person name="Highlander S.K."/>
            <person name="Hirani K."/>
            <person name="Hogues M."/>
            <person name="Jackson L."/>
            <person name="Jakkamsetti A."/>
            <person name="Javaid M."/>
            <person name="Jiang H."/>
            <person name="Korchina V."/>
            <person name="Kovar C."/>
            <person name="Lara F."/>
            <person name="Lee S."/>
            <person name="Mata R."/>
            <person name="Mathew T."/>
            <person name="Moen C."/>
            <person name="Morales K."/>
            <person name="Munidasa M."/>
            <person name="Nazareth L."/>
            <person name="Ngo R."/>
            <person name="Nguyen L."/>
            <person name="Okwuonu G."/>
            <person name="Ongeri F."/>
            <person name="Patil S."/>
            <person name="Petrosino J."/>
            <person name="Pham C."/>
            <person name="Pham P."/>
            <person name="Pu L.-L."/>
            <person name="Puazo M."/>
            <person name="Raj R."/>
            <person name="Reid J."/>
            <person name="Rouhana J."/>
            <person name="Saada N."/>
            <person name="Shang Y."/>
            <person name="Simmons D."/>
            <person name="Thornton R."/>
            <person name="Warren J."/>
            <person name="Weissenberger G."/>
            <person name="Zhang J."/>
            <person name="Zhang L."/>
            <person name="Zhou C."/>
            <person name="Zhu D."/>
            <person name="Muzny D."/>
            <person name="Worley K."/>
            <person name="Gibbs R."/>
        </authorList>
    </citation>
    <scope>NUCLEOTIDE SEQUENCE [LARGE SCALE GENOMIC DNA]</scope>
    <source>
        <strain evidence="2">ATCC 8290 / DSM 20176 / CCUG 30140 / JCM 1155 / KCTC 3500 / NBRC 15886 / NCIMB 8040 / NRRL B-1843 / 9</strain>
    </source>
</reference>
<proteinExistence type="predicted"/>
<dbReference type="Proteomes" id="UP000003752">
    <property type="component" value="Unassembled WGS sequence"/>
</dbReference>
<protein>
    <submittedName>
        <fullName evidence="1">Uncharacterized protein</fullName>
    </submittedName>
</protein>
<sequence>MINNRSIQIEDQPMAGPLFVWLGHKSKKTLFFKKPRKITLQKR</sequence>
<dbReference type="EMBL" id="ACGP01000184">
    <property type="protein sequence ID" value="EEI23680.1"/>
    <property type="molecule type" value="Genomic_DNA"/>
</dbReference>
<gene>
    <name evidence="1" type="ORF">HMPREF0519_2207</name>
</gene>